<evidence type="ECO:0000256" key="1">
    <source>
        <dbReference type="SAM" id="MobiDB-lite"/>
    </source>
</evidence>
<dbReference type="EMBL" id="JAWDJR010000003">
    <property type="protein sequence ID" value="KAK9978614.1"/>
    <property type="molecule type" value="Genomic_DNA"/>
</dbReference>
<protein>
    <recommendedName>
        <fullName evidence="4">Transposase</fullName>
    </recommendedName>
</protein>
<feature type="compositionally biased region" description="Polar residues" evidence="1">
    <location>
        <begin position="612"/>
        <end position="626"/>
    </location>
</feature>
<keyword evidence="3" id="KW-1185">Reference proteome</keyword>
<name>A0AAW2B122_CULAL</name>
<comment type="caution">
    <text evidence="2">The sequence shown here is derived from an EMBL/GenBank/DDBJ whole genome shotgun (WGS) entry which is preliminary data.</text>
</comment>
<feature type="compositionally biased region" description="Polar residues" evidence="1">
    <location>
        <begin position="568"/>
        <end position="579"/>
    </location>
</feature>
<evidence type="ECO:0000313" key="2">
    <source>
        <dbReference type="EMBL" id="KAK9978614.1"/>
    </source>
</evidence>
<gene>
    <name evidence="2" type="ORF">ABG768_020358</name>
</gene>
<sequence>MHSRKRNSAFVNIRAICTFPTCKAQYIFLMERKPASMQRKVSMTVYRRGQICHLKVNTRKRQASNVRRGKIAKVIHKGVSQVYYNKLRKTPVEEILAGNLTRSLNRDVLKVISSEVKKTASLHDNILLELHLTQQIIKECDTNFRHLPGYIQSFQVDPFCCHMYTEKGISILATHTRKSPVTLYLDATGSVGHGTPPLPIAEMLTNDHTVPSVSFWLMQFVHNLSKYTTLTVRFVETDYSWALIQAVLLAFNRESVLTYLDRCFDICQGKDNVTQNFTIIHLCSAHVLKAVAQAVCKHVTDKGHREFVIFVFARLQNSQTLDEAVEIFRALCIVLHTRSNTASVKESVKALQGLIQSFILDIDMSENRDQVNTAAAIDDQARTVVGRSRFSAVFRKVFDEATTAVPEDGESTEENVYHSPRIIQTLFKTYMAIFPMWSGVMLGDLKRHSADKDTSFEDEKQIQDKTRETNCHVEGWFSIVKQHILQKARRLRPGNFVRKMYASLQGRYIEHIILLIKLLKSPRNLKDIRFAEESWAKKEEKTGSSKAGHSKFYSVPPRIPGPKKKAKSQGTTTQATLVTETDAKEKTSVSKHEEDTSAPKKKQTGKPKICDNVSTAKESGTKSKMTSIDDADLSSMTTIGNDVAATLETTPQNVQKEVCKISNTI</sequence>
<proteinExistence type="predicted"/>
<dbReference type="Proteomes" id="UP001479290">
    <property type="component" value="Unassembled WGS sequence"/>
</dbReference>
<feature type="compositionally biased region" description="Basic and acidic residues" evidence="1">
    <location>
        <begin position="581"/>
        <end position="598"/>
    </location>
</feature>
<evidence type="ECO:0000313" key="3">
    <source>
        <dbReference type="Proteomes" id="UP001479290"/>
    </source>
</evidence>
<evidence type="ECO:0008006" key="4">
    <source>
        <dbReference type="Google" id="ProtNLM"/>
    </source>
</evidence>
<reference evidence="2 3" key="1">
    <citation type="submission" date="2024-05" db="EMBL/GenBank/DDBJ databases">
        <title>A high-quality chromosomal-level genome assembly of Topmouth culter (Culter alburnus).</title>
        <authorList>
            <person name="Zhao H."/>
        </authorList>
    </citation>
    <scope>NUCLEOTIDE SEQUENCE [LARGE SCALE GENOMIC DNA]</scope>
    <source>
        <strain evidence="2">CATC2023</strain>
        <tissue evidence="2">Muscle</tissue>
    </source>
</reference>
<organism evidence="2 3">
    <name type="scientific">Culter alburnus</name>
    <name type="common">Topmouth culter</name>
    <dbReference type="NCBI Taxonomy" id="194366"/>
    <lineage>
        <taxon>Eukaryota</taxon>
        <taxon>Metazoa</taxon>
        <taxon>Chordata</taxon>
        <taxon>Craniata</taxon>
        <taxon>Vertebrata</taxon>
        <taxon>Euteleostomi</taxon>
        <taxon>Actinopterygii</taxon>
        <taxon>Neopterygii</taxon>
        <taxon>Teleostei</taxon>
        <taxon>Ostariophysi</taxon>
        <taxon>Cypriniformes</taxon>
        <taxon>Xenocyprididae</taxon>
        <taxon>Xenocypridinae</taxon>
        <taxon>Culter</taxon>
    </lineage>
</organism>
<feature type="region of interest" description="Disordered" evidence="1">
    <location>
        <begin position="536"/>
        <end position="627"/>
    </location>
</feature>
<accession>A0AAW2B122</accession>
<dbReference type="AlphaFoldDB" id="A0AAW2B122"/>